<dbReference type="FunFam" id="3.40.50.300:FF:000006">
    <property type="entry name" value="DNA-binding transcriptional regulator NtrC"/>
    <property type="match status" value="1"/>
</dbReference>
<dbReference type="SUPFAM" id="SSF46689">
    <property type="entry name" value="Homeodomain-like"/>
    <property type="match status" value="1"/>
</dbReference>
<keyword evidence="3" id="KW-0805">Transcription regulation</keyword>
<dbReference type="SMART" id="SM00382">
    <property type="entry name" value="AAA"/>
    <property type="match status" value="1"/>
</dbReference>
<dbReference type="InterPro" id="IPR058031">
    <property type="entry name" value="AAA_lid_NorR"/>
</dbReference>
<dbReference type="Gene3D" id="1.10.10.60">
    <property type="entry name" value="Homeodomain-like"/>
    <property type="match status" value="1"/>
</dbReference>
<reference evidence="6 7" key="1">
    <citation type="submission" date="2016-11" db="EMBL/GenBank/DDBJ databases">
        <authorList>
            <person name="Jaros S."/>
            <person name="Januszkiewicz K."/>
            <person name="Wedrychowicz H."/>
        </authorList>
    </citation>
    <scope>NUCLEOTIDE SEQUENCE [LARGE SCALE GENOMIC DNA]</scope>
    <source>
        <strain evidence="6 7">DSM 15212</strain>
    </source>
</reference>
<dbReference type="Pfam" id="PF00158">
    <property type="entry name" value="Sigma54_activat"/>
    <property type="match status" value="1"/>
</dbReference>
<dbReference type="PROSITE" id="PS00675">
    <property type="entry name" value="SIGMA54_INTERACT_1"/>
    <property type="match status" value="1"/>
</dbReference>
<protein>
    <submittedName>
        <fullName evidence="6">Transcriptional regulator containing PAS, AAA-type ATPase, and DNA-binding Fis domains</fullName>
    </submittedName>
</protein>
<dbReference type="InterPro" id="IPR025662">
    <property type="entry name" value="Sigma_54_int_dom_ATP-bd_1"/>
</dbReference>
<evidence type="ECO:0000313" key="6">
    <source>
        <dbReference type="EMBL" id="SHJ55075.1"/>
    </source>
</evidence>
<name>A0A1M6K7Z9_PARC5</name>
<dbReference type="SUPFAM" id="SSF52540">
    <property type="entry name" value="P-loop containing nucleoside triphosphate hydrolases"/>
    <property type="match status" value="1"/>
</dbReference>
<dbReference type="EMBL" id="FRAG01000002">
    <property type="protein sequence ID" value="SHJ55075.1"/>
    <property type="molecule type" value="Genomic_DNA"/>
</dbReference>
<dbReference type="CDD" id="cd00009">
    <property type="entry name" value="AAA"/>
    <property type="match status" value="1"/>
</dbReference>
<dbReference type="GO" id="GO:0005524">
    <property type="term" value="F:ATP binding"/>
    <property type="evidence" value="ECO:0007669"/>
    <property type="project" value="UniProtKB-KW"/>
</dbReference>
<evidence type="ECO:0000256" key="3">
    <source>
        <dbReference type="ARBA" id="ARBA00023015"/>
    </source>
</evidence>
<dbReference type="GO" id="GO:0043565">
    <property type="term" value="F:sequence-specific DNA binding"/>
    <property type="evidence" value="ECO:0007669"/>
    <property type="project" value="InterPro"/>
</dbReference>
<dbReference type="Proteomes" id="UP000184465">
    <property type="component" value="Unassembled WGS sequence"/>
</dbReference>
<dbReference type="RefSeq" id="WP_073146622.1">
    <property type="nucleotide sequence ID" value="NZ_FRAG01000002.1"/>
</dbReference>
<dbReference type="InterPro" id="IPR002078">
    <property type="entry name" value="Sigma_54_int"/>
</dbReference>
<dbReference type="PROSITE" id="PS50045">
    <property type="entry name" value="SIGMA54_INTERACT_4"/>
    <property type="match status" value="1"/>
</dbReference>
<dbReference type="InterPro" id="IPR009057">
    <property type="entry name" value="Homeodomain-like_sf"/>
</dbReference>
<dbReference type="OrthoDB" id="9803970at2"/>
<dbReference type="AlphaFoldDB" id="A0A1M6K7Z9"/>
<dbReference type="Gene3D" id="3.40.50.300">
    <property type="entry name" value="P-loop containing nucleotide triphosphate hydrolases"/>
    <property type="match status" value="1"/>
</dbReference>
<keyword evidence="4" id="KW-0804">Transcription</keyword>
<feature type="domain" description="Sigma-54 factor interaction" evidence="5">
    <location>
        <begin position="269"/>
        <end position="499"/>
    </location>
</feature>
<keyword evidence="6" id="KW-0238">DNA-binding</keyword>
<evidence type="ECO:0000256" key="4">
    <source>
        <dbReference type="ARBA" id="ARBA00023163"/>
    </source>
</evidence>
<dbReference type="PANTHER" id="PTHR32071:SF57">
    <property type="entry name" value="C4-DICARBOXYLATE TRANSPORT TRANSCRIPTIONAL REGULATORY PROTEIN DCTD"/>
    <property type="match status" value="1"/>
</dbReference>
<proteinExistence type="predicted"/>
<evidence type="ECO:0000313" key="7">
    <source>
        <dbReference type="Proteomes" id="UP000184465"/>
    </source>
</evidence>
<evidence type="ECO:0000256" key="2">
    <source>
        <dbReference type="ARBA" id="ARBA00022840"/>
    </source>
</evidence>
<keyword evidence="7" id="KW-1185">Reference proteome</keyword>
<keyword evidence="2" id="KW-0067">ATP-binding</keyword>
<evidence type="ECO:0000259" key="5">
    <source>
        <dbReference type="PROSITE" id="PS50045"/>
    </source>
</evidence>
<organism evidence="6 7">
    <name type="scientific">Paramaledivibacter caminithermalis (strain DSM 15212 / CIP 107654 / DViRD3)</name>
    <name type="common">Clostridium caminithermale</name>
    <dbReference type="NCBI Taxonomy" id="1121301"/>
    <lineage>
        <taxon>Bacteria</taxon>
        <taxon>Bacillati</taxon>
        <taxon>Bacillota</taxon>
        <taxon>Clostridia</taxon>
        <taxon>Peptostreptococcales</taxon>
        <taxon>Caminicellaceae</taxon>
        <taxon>Paramaledivibacter</taxon>
    </lineage>
</organism>
<dbReference type="STRING" id="1121301.SAMN02745912_00309"/>
<dbReference type="InterPro" id="IPR003593">
    <property type="entry name" value="AAA+_ATPase"/>
</dbReference>
<dbReference type="GO" id="GO:0006355">
    <property type="term" value="P:regulation of DNA-templated transcription"/>
    <property type="evidence" value="ECO:0007669"/>
    <property type="project" value="InterPro"/>
</dbReference>
<accession>A0A1M6K7Z9</accession>
<sequence length="578" mass="65507">MYNLANIVDTVQKYAEITYEIAKVDVEVVDANLIRIAGTGIFSEINIDVSENSHVYKHAIETGKRQVLLEPRIDERCIACKMKEQCKELLEISMPIKMNDEIIGVIGMACSNEISRDMILNNLDSYLEFLAQIADFISTKALEDEETKSKAAMMDMLEMIIRNMDEGAIVVNNEGKVSIINSSAKSQLGITRIIDNEKIYIKPTGDTVNNSKEYRVKIGKNSSIVIGDILDIAENPEYKQVLLFRDLKKIHSNIYQMTSTINAVDTDNIIGSSRHTIQLKKRIKKIANFTSTVLITGESGSGKEVVATAIWKNSDRRDKRFVAINCAAIPEPLLESELFGYVKGAFTGADPNGKIGKFELANHGIIFLDEIGDMPLYLQSKLLRVIQDKRVTRIGSNQVIPLDIRIIAATNKDLKKMIRENKFREDLYYRLNVIPIEIVPLRERKEDIVDLFYYFVNYYAKLFGKNVVKIKEETMEKLLDYPWYGNVRELENTVEFIVNMMENGIVNDNTLPLNISNPTSTQYDNDQEIKTLKEIELKEIKKALAYYGTTTKGKSKAAKALGIGVATLYRKLKEAELM</sequence>
<dbReference type="InterPro" id="IPR002197">
    <property type="entry name" value="HTH_Fis"/>
</dbReference>
<dbReference type="InterPro" id="IPR027417">
    <property type="entry name" value="P-loop_NTPase"/>
</dbReference>
<dbReference type="Pfam" id="PF02954">
    <property type="entry name" value="HTH_8"/>
    <property type="match status" value="1"/>
</dbReference>
<dbReference type="PANTHER" id="PTHR32071">
    <property type="entry name" value="TRANSCRIPTIONAL REGULATORY PROTEIN"/>
    <property type="match status" value="1"/>
</dbReference>
<gene>
    <name evidence="6" type="ORF">SAMN02745912_00309</name>
</gene>
<keyword evidence="1" id="KW-0547">Nucleotide-binding</keyword>
<dbReference type="Gene3D" id="1.10.8.60">
    <property type="match status" value="1"/>
</dbReference>
<evidence type="ECO:0000256" key="1">
    <source>
        <dbReference type="ARBA" id="ARBA00022741"/>
    </source>
</evidence>
<dbReference type="Pfam" id="PF25601">
    <property type="entry name" value="AAA_lid_14"/>
    <property type="match status" value="1"/>
</dbReference>